<evidence type="ECO:0000256" key="8">
    <source>
        <dbReference type="PROSITE-ProRule" id="PRU00196"/>
    </source>
</evidence>
<keyword evidence="3" id="KW-0378">Hydrolase</keyword>
<evidence type="ECO:0000256" key="5">
    <source>
        <dbReference type="ARBA" id="ARBA00023136"/>
    </source>
</evidence>
<dbReference type="PANTHER" id="PTHR23344:SF50">
    <property type="entry name" value="GP-PDE DOMAIN-CONTAINING PROTEIN"/>
    <property type="match status" value="1"/>
</dbReference>
<dbReference type="InterPro" id="IPR030395">
    <property type="entry name" value="GP_PDE_dom"/>
</dbReference>
<dbReference type="EMBL" id="CP111026">
    <property type="protein sequence ID" value="WAR27532.1"/>
    <property type="molecule type" value="Genomic_DNA"/>
</dbReference>
<sequence length="482" mass="54321">MRTFRTTTENVPGKLPLYTRNIQCTGNEPSLEMCRHTGDPAAPCTRTGVVSVACHGGPLKLEPVMGNRSYEDYKLDNISLSASGVLQIDVNSQIWAVCAVNFTIETANNICTVLGFSFDGVPYIMHDSTLKRTTDVDEVFPEYSDMDASYFNSTDLQKLNAGKWFIEHGPSSVVNGLADDEKARYNGQPIPFLEDVLTLATKRNFSIMFDVGGSLQQNPYVDKTWKIIDDVIRMKAFNKSKVYCSICLSNVDFTTTKNYKCLGQDETWTAGTMKANNISLSPRFYLAVWVTVDVISAALIVIMFFIQRHRIFGNRFHPEQVSLSSSMTSHSNWGHRRSRRSMKEKLLMKDMPNEMFEFEPEHDADLGIDSTSYEATVNASEGQALAQSFRSNRASCHSNNEVFYSINNVDTRNRESLVSEGDNEVFLNGKNRNSFHTLENGDVTERSLKRGQFKNTGTATSTNTYQMNIYVFSIDYKCESKK</sequence>
<keyword evidence="13" id="KW-1185">Reference proteome</keyword>
<keyword evidence="6 8" id="KW-1015">Disulfide bond</keyword>
<protein>
    <submittedName>
        <fullName evidence="12">GDPD4-like protein</fullName>
    </submittedName>
</protein>
<reference evidence="12" key="1">
    <citation type="submission" date="2022-11" db="EMBL/GenBank/DDBJ databases">
        <title>Centuries of genome instability and evolution in soft-shell clam transmissible cancer (bioRxiv).</title>
        <authorList>
            <person name="Hart S.F.M."/>
            <person name="Yonemitsu M.A."/>
            <person name="Giersch R.M."/>
            <person name="Beal B.F."/>
            <person name="Arriagada G."/>
            <person name="Davis B.W."/>
            <person name="Ostrander E.A."/>
            <person name="Goff S.P."/>
            <person name="Metzger M.J."/>
        </authorList>
    </citation>
    <scope>NUCLEOTIDE SEQUENCE</scope>
    <source>
        <strain evidence="12">MELC-2E11</strain>
        <tissue evidence="12">Siphon/mantle</tissue>
    </source>
</reference>
<accession>A0ABY7FZC3</accession>
<dbReference type="InterPro" id="IPR001190">
    <property type="entry name" value="SRCR"/>
</dbReference>
<organism evidence="12 13">
    <name type="scientific">Mya arenaria</name>
    <name type="common">Soft-shell clam</name>
    <dbReference type="NCBI Taxonomy" id="6604"/>
    <lineage>
        <taxon>Eukaryota</taxon>
        <taxon>Metazoa</taxon>
        <taxon>Spiralia</taxon>
        <taxon>Lophotrochozoa</taxon>
        <taxon>Mollusca</taxon>
        <taxon>Bivalvia</taxon>
        <taxon>Autobranchia</taxon>
        <taxon>Heteroconchia</taxon>
        <taxon>Euheterodonta</taxon>
        <taxon>Imparidentia</taxon>
        <taxon>Neoheterodontei</taxon>
        <taxon>Myida</taxon>
        <taxon>Myoidea</taxon>
        <taxon>Myidae</taxon>
        <taxon>Mya</taxon>
    </lineage>
</organism>
<keyword evidence="5 9" id="KW-0472">Membrane</keyword>
<dbReference type="Gene3D" id="3.20.20.190">
    <property type="entry name" value="Phosphatidylinositol (PI) phosphodiesterase"/>
    <property type="match status" value="1"/>
</dbReference>
<keyword evidence="2 9" id="KW-0812">Transmembrane</keyword>
<dbReference type="PROSITE" id="PS51704">
    <property type="entry name" value="GP_PDE"/>
    <property type="match status" value="1"/>
</dbReference>
<dbReference type="Proteomes" id="UP001164746">
    <property type="component" value="Chromosome 15"/>
</dbReference>
<dbReference type="PROSITE" id="PS50287">
    <property type="entry name" value="SRCR_2"/>
    <property type="match status" value="1"/>
</dbReference>
<keyword evidence="7" id="KW-0325">Glycoprotein</keyword>
<evidence type="ECO:0000256" key="2">
    <source>
        <dbReference type="ARBA" id="ARBA00022692"/>
    </source>
</evidence>
<keyword evidence="4 9" id="KW-1133">Transmembrane helix</keyword>
<feature type="non-terminal residue" evidence="12">
    <location>
        <position position="1"/>
    </location>
</feature>
<feature type="disulfide bond" evidence="8">
    <location>
        <begin position="24"/>
        <end position="34"/>
    </location>
</feature>
<dbReference type="InterPro" id="IPR017946">
    <property type="entry name" value="PLC-like_Pdiesterase_TIM-brl"/>
</dbReference>
<evidence type="ECO:0000256" key="1">
    <source>
        <dbReference type="ARBA" id="ARBA00004141"/>
    </source>
</evidence>
<comment type="caution">
    <text evidence="8">Lacks conserved residue(s) required for the propagation of feature annotation.</text>
</comment>
<comment type="subcellular location">
    <subcellularLocation>
        <location evidence="1">Membrane</location>
        <topology evidence="1">Multi-pass membrane protein</topology>
    </subcellularLocation>
</comment>
<evidence type="ECO:0000256" key="3">
    <source>
        <dbReference type="ARBA" id="ARBA00022801"/>
    </source>
</evidence>
<feature type="transmembrane region" description="Helical" evidence="9">
    <location>
        <begin position="284"/>
        <end position="306"/>
    </location>
</feature>
<dbReference type="Gene3D" id="3.10.250.10">
    <property type="entry name" value="SRCR-like domain"/>
    <property type="match status" value="1"/>
</dbReference>
<feature type="domain" description="GP-PDE" evidence="11">
    <location>
        <begin position="74"/>
        <end position="383"/>
    </location>
</feature>
<dbReference type="InterPro" id="IPR036772">
    <property type="entry name" value="SRCR-like_dom_sf"/>
</dbReference>
<feature type="domain" description="SRCR" evidence="10">
    <location>
        <begin position="1"/>
        <end position="55"/>
    </location>
</feature>
<dbReference type="SUPFAM" id="SSF51695">
    <property type="entry name" value="PLC-like phosphodiesterases"/>
    <property type="match status" value="1"/>
</dbReference>
<evidence type="ECO:0000259" key="10">
    <source>
        <dbReference type="PROSITE" id="PS50287"/>
    </source>
</evidence>
<evidence type="ECO:0000256" key="6">
    <source>
        <dbReference type="ARBA" id="ARBA00023157"/>
    </source>
</evidence>
<dbReference type="Pfam" id="PF03009">
    <property type="entry name" value="GDPD"/>
    <property type="match status" value="1"/>
</dbReference>
<dbReference type="PANTHER" id="PTHR23344">
    <property type="entry name" value="GLYCEROPHOSPHORYL DIESTER PHOSPHODIESTERASE"/>
    <property type="match status" value="1"/>
</dbReference>
<evidence type="ECO:0000256" key="9">
    <source>
        <dbReference type="SAM" id="Phobius"/>
    </source>
</evidence>
<evidence type="ECO:0000313" key="12">
    <source>
        <dbReference type="EMBL" id="WAR27532.1"/>
    </source>
</evidence>
<evidence type="ECO:0000259" key="11">
    <source>
        <dbReference type="PROSITE" id="PS51704"/>
    </source>
</evidence>
<evidence type="ECO:0000256" key="4">
    <source>
        <dbReference type="ARBA" id="ARBA00022989"/>
    </source>
</evidence>
<dbReference type="SUPFAM" id="SSF56487">
    <property type="entry name" value="SRCR-like"/>
    <property type="match status" value="1"/>
</dbReference>
<evidence type="ECO:0000313" key="13">
    <source>
        <dbReference type="Proteomes" id="UP001164746"/>
    </source>
</evidence>
<gene>
    <name evidence="12" type="ORF">MAR_013236</name>
</gene>
<proteinExistence type="predicted"/>
<evidence type="ECO:0000256" key="7">
    <source>
        <dbReference type="ARBA" id="ARBA00023180"/>
    </source>
</evidence>
<name>A0ABY7FZC3_MYAAR</name>